<protein>
    <submittedName>
        <fullName evidence="2">PTS ascorbate transporter subunit IIA</fullName>
    </submittedName>
</protein>
<dbReference type="Pfam" id="PF00359">
    <property type="entry name" value="PTS_EIIA_2"/>
    <property type="match status" value="1"/>
</dbReference>
<dbReference type="RefSeq" id="WP_183108826.1">
    <property type="nucleotide sequence ID" value="NZ_MCIB01000034.1"/>
</dbReference>
<evidence type="ECO:0000259" key="1">
    <source>
        <dbReference type="PROSITE" id="PS51094"/>
    </source>
</evidence>
<name>A0A419SZD8_9FIRM</name>
<accession>A0A419SZD8</accession>
<evidence type="ECO:0000313" key="2">
    <source>
        <dbReference type="EMBL" id="RKD30518.1"/>
    </source>
</evidence>
<sequence length="157" mass="17765">MEITQVSTLFNPELILFDVTANDRTELLKKLSQKLKEKGYVRESFEEAVIEREKVYPTGLPTPGVSVALPHTDSIHVLKPVILIANLKRPVAFKEMGNGIRDILAELVFMLAINQPEKQIEVLKKLMSIFSKKDVLLAIKEAKNPSKVLEILKEQMN</sequence>
<dbReference type="PROSITE" id="PS51094">
    <property type="entry name" value="PTS_EIIA_TYPE_2"/>
    <property type="match status" value="1"/>
</dbReference>
<dbReference type="PANTHER" id="PTHR47738:SF3">
    <property type="entry name" value="PHOSPHOTRANSFERASE SYSTEM MANNITOL_FRUCTOSE-SPECIFIC IIA DOMAIN CONTAINING PROTEIN"/>
    <property type="match status" value="1"/>
</dbReference>
<dbReference type="InterPro" id="IPR051541">
    <property type="entry name" value="PTS_SugarTrans_NitroReg"/>
</dbReference>
<evidence type="ECO:0000313" key="3">
    <source>
        <dbReference type="Proteomes" id="UP000284177"/>
    </source>
</evidence>
<gene>
    <name evidence="2" type="ORF">BET03_04050</name>
</gene>
<dbReference type="AlphaFoldDB" id="A0A419SZD8"/>
<dbReference type="Gene3D" id="3.40.930.10">
    <property type="entry name" value="Mannitol-specific EII, Chain A"/>
    <property type="match status" value="1"/>
</dbReference>
<keyword evidence="3" id="KW-1185">Reference proteome</keyword>
<comment type="caution">
    <text evidence="2">The sequence shown here is derived from an EMBL/GenBank/DDBJ whole genome shotgun (WGS) entry which is preliminary data.</text>
</comment>
<dbReference type="InterPro" id="IPR016152">
    <property type="entry name" value="PTrfase/Anion_transptr"/>
</dbReference>
<dbReference type="PANTHER" id="PTHR47738">
    <property type="entry name" value="PTS SYSTEM FRUCTOSE-LIKE EIIA COMPONENT-RELATED"/>
    <property type="match status" value="1"/>
</dbReference>
<dbReference type="EMBL" id="MCIB01000034">
    <property type="protein sequence ID" value="RKD30518.1"/>
    <property type="molecule type" value="Genomic_DNA"/>
</dbReference>
<organism evidence="2 3">
    <name type="scientific">Thermohalobacter berrensis</name>
    <dbReference type="NCBI Taxonomy" id="99594"/>
    <lineage>
        <taxon>Bacteria</taxon>
        <taxon>Bacillati</taxon>
        <taxon>Bacillota</taxon>
        <taxon>Tissierellia</taxon>
        <taxon>Tissierellales</taxon>
        <taxon>Thermohalobacteraceae</taxon>
        <taxon>Thermohalobacter</taxon>
    </lineage>
</organism>
<dbReference type="InterPro" id="IPR002178">
    <property type="entry name" value="PTS_EIIA_type-2_dom"/>
</dbReference>
<dbReference type="CDD" id="cd00211">
    <property type="entry name" value="PTS_IIA_fru"/>
    <property type="match status" value="1"/>
</dbReference>
<feature type="domain" description="PTS EIIA type-2" evidence="1">
    <location>
        <begin position="8"/>
        <end position="155"/>
    </location>
</feature>
<reference evidence="2 3" key="1">
    <citation type="submission" date="2016-08" db="EMBL/GenBank/DDBJ databases">
        <title>Novel Firmicutes and Novel Genomes.</title>
        <authorList>
            <person name="Poppleton D.I."/>
            <person name="Gribaldo S."/>
        </authorList>
    </citation>
    <scope>NUCLEOTIDE SEQUENCE [LARGE SCALE GENOMIC DNA]</scope>
    <source>
        <strain evidence="2 3">CTT3</strain>
    </source>
</reference>
<dbReference type="Proteomes" id="UP000284177">
    <property type="component" value="Unassembled WGS sequence"/>
</dbReference>
<proteinExistence type="predicted"/>
<dbReference type="SUPFAM" id="SSF55804">
    <property type="entry name" value="Phoshotransferase/anion transport protein"/>
    <property type="match status" value="1"/>
</dbReference>